<keyword evidence="1 2" id="KW-0732">Signal</keyword>
<dbReference type="InterPro" id="IPR014755">
    <property type="entry name" value="Cu-Rt/internalin_Ig-like"/>
</dbReference>
<sequence>MAYQPKSYRKFIAGAAAAAVVAPVAAPAVFAASFTDVPAQYEEAVSFLTSKGIKGTSDTTFGTYENIKRVDAAVMVARALELDIDNAPASGFTDVPARAEKEVNALKEAGITSGKTATTFDSQALITRGELAIWIQRAYDLKASNDTLAFNDVPSQYATAVSALVNAKVTSGTTATTFGTYDNAKRGDFAQFLLRADKYEPTPEAPAVESVSAINAKQVVVKFNTALEGNSATLTNDATDVANYTLDGVDATSAVLSEDKKSVTVTFAADVEGEDQVLVVNPVATTTKDKNGAVVNTVKYSEILTYTDTDAPTVVSTSYASGVITVQYSEEIGTAPSVVRVNGVPVAAGDIAIASDATKVTINAAGLAAGSTNSLYIAGAKDTANVANEVALFNGTVIVPTSDSGKPQIAGVTVTGQNTAKVTLSEAITSTTIAAKLQKGAEISDVTLTKDLTDTTGKTYLLSVDLNGATAGDGIFAGTSTSETFSLLFAAEALVDSTGNKSAEFITTVTFVKDTKAPALVKSEVLTDKTKVAFSFDEALTVNGSDANIVVKNSDGVKINVVDGETALNGSDSKVYEVDFVTGATAIAAGTYTVTIPAGFFQDTYGNKSAAVTQTFTVGTASSTDTVKPVAQVSNASAANTFSVAYYNGTGALEEVSTSALNAANYNLDGKALPAGTEIYFTSTAKNTVEIVLPEGSVNIGNQTAGANAVLTVSNVQDKAGNTNVTSNHTVVVKDNTAATIQSVQVLGTDVYVTFNEDVVVPATTDALVAFNVTVNGTALTATDVSDLTSVSGNAKQVKFTLTTTPAATPVVTVLGTQTVLKDANGVAVR</sequence>
<proteinExistence type="predicted"/>
<dbReference type="Proteomes" id="UP001357223">
    <property type="component" value="Chromosome"/>
</dbReference>
<evidence type="ECO:0000313" key="5">
    <source>
        <dbReference type="Proteomes" id="UP001357223"/>
    </source>
</evidence>
<dbReference type="Pfam" id="PF00395">
    <property type="entry name" value="SLH"/>
    <property type="match status" value="2"/>
</dbReference>
<feature type="chain" id="PRO_5046645764" evidence="2">
    <location>
        <begin position="32"/>
        <end position="830"/>
    </location>
</feature>
<protein>
    <submittedName>
        <fullName evidence="4">S-layer homology domain-containing protein</fullName>
    </submittedName>
</protein>
<evidence type="ECO:0000256" key="2">
    <source>
        <dbReference type="SAM" id="SignalP"/>
    </source>
</evidence>
<dbReference type="InterPro" id="IPR006311">
    <property type="entry name" value="TAT_signal"/>
</dbReference>
<name>A0ABZ2CFL6_9BACI</name>
<dbReference type="InterPro" id="IPR001119">
    <property type="entry name" value="SLH_dom"/>
</dbReference>
<reference evidence="4 5" key="1">
    <citation type="submission" date="2023-10" db="EMBL/GenBank/DDBJ databases">
        <title>Niallia locisalis sp.nov. isolated from a salt pond sample.</title>
        <authorList>
            <person name="Li X.-J."/>
            <person name="Dong L."/>
        </authorList>
    </citation>
    <scope>NUCLEOTIDE SEQUENCE [LARGE SCALE GENOMIC DNA]</scope>
    <source>
        <strain evidence="4 5">DSM 29761</strain>
    </source>
</reference>
<keyword evidence="5" id="KW-1185">Reference proteome</keyword>
<feature type="signal peptide" evidence="2">
    <location>
        <begin position="1"/>
        <end position="31"/>
    </location>
</feature>
<evidence type="ECO:0000313" key="4">
    <source>
        <dbReference type="EMBL" id="WVX80720.1"/>
    </source>
</evidence>
<evidence type="ECO:0000256" key="1">
    <source>
        <dbReference type="ARBA" id="ARBA00022729"/>
    </source>
</evidence>
<dbReference type="RefSeq" id="WP_338449651.1">
    <property type="nucleotide sequence ID" value="NZ_CP137640.1"/>
</dbReference>
<gene>
    <name evidence="4" type="ORF">R4Z09_26325</name>
</gene>
<accession>A0ABZ2CFL6</accession>
<feature type="domain" description="SLH" evidence="3">
    <location>
        <begin position="86"/>
        <end position="149"/>
    </location>
</feature>
<evidence type="ECO:0000259" key="3">
    <source>
        <dbReference type="PROSITE" id="PS51272"/>
    </source>
</evidence>
<dbReference type="PROSITE" id="PS51272">
    <property type="entry name" value="SLH"/>
    <property type="match status" value="1"/>
</dbReference>
<organism evidence="4 5">
    <name type="scientific">Niallia oryzisoli</name>
    <dbReference type="NCBI Taxonomy" id="1737571"/>
    <lineage>
        <taxon>Bacteria</taxon>
        <taxon>Bacillati</taxon>
        <taxon>Bacillota</taxon>
        <taxon>Bacilli</taxon>
        <taxon>Bacillales</taxon>
        <taxon>Bacillaceae</taxon>
        <taxon>Niallia</taxon>
    </lineage>
</organism>
<dbReference type="Gene3D" id="2.60.40.1220">
    <property type="match status" value="1"/>
</dbReference>
<dbReference type="PROSITE" id="PS51318">
    <property type="entry name" value="TAT"/>
    <property type="match status" value="1"/>
</dbReference>
<dbReference type="EMBL" id="CP137640">
    <property type="protein sequence ID" value="WVX80720.1"/>
    <property type="molecule type" value="Genomic_DNA"/>
</dbReference>